<dbReference type="RefSeq" id="WP_377511492.1">
    <property type="nucleotide sequence ID" value="NZ_JBHULU010000022.1"/>
</dbReference>
<dbReference type="InterPro" id="IPR024311">
    <property type="entry name" value="Lipocalin-like"/>
</dbReference>
<sequence length="143" mass="16496">MNKKILLTHLFLLFTLAFFTACDKEDPDLTKTDILVAETWKGDQVLVNGVDVSDRQEVINEVGRIKTAHMKFDRNGTYRATYESNEGQEEETGTWEFNEDETTITFDLYGEVNVVRLTDRNLDFMAKIPFQGVIFDAEVKFVK</sequence>
<keyword evidence="4" id="KW-1185">Reference proteome</keyword>
<dbReference type="PROSITE" id="PS51257">
    <property type="entry name" value="PROKAR_LIPOPROTEIN"/>
    <property type="match status" value="1"/>
</dbReference>
<dbReference type="Proteomes" id="UP001597544">
    <property type="component" value="Unassembled WGS sequence"/>
</dbReference>
<reference evidence="4" key="1">
    <citation type="journal article" date="2019" name="Int. J. Syst. Evol. Microbiol.">
        <title>The Global Catalogue of Microorganisms (GCM) 10K type strain sequencing project: providing services to taxonomists for standard genome sequencing and annotation.</title>
        <authorList>
            <consortium name="The Broad Institute Genomics Platform"/>
            <consortium name="The Broad Institute Genome Sequencing Center for Infectious Disease"/>
            <person name="Wu L."/>
            <person name="Ma J."/>
        </authorList>
    </citation>
    <scope>NUCLEOTIDE SEQUENCE [LARGE SCALE GENOMIC DNA]</scope>
    <source>
        <strain evidence="4">KCTC 42498</strain>
    </source>
</reference>
<feature type="domain" description="Lipocalin-like" evidence="2">
    <location>
        <begin position="39"/>
        <end position="122"/>
    </location>
</feature>
<name>A0ABW5IRZ1_9BACT</name>
<feature type="signal peptide" evidence="1">
    <location>
        <begin position="1"/>
        <end position="21"/>
    </location>
</feature>
<accession>A0ABW5IRZ1</accession>
<evidence type="ECO:0000313" key="3">
    <source>
        <dbReference type="EMBL" id="MFD2515856.1"/>
    </source>
</evidence>
<evidence type="ECO:0000256" key="1">
    <source>
        <dbReference type="SAM" id="SignalP"/>
    </source>
</evidence>
<feature type="chain" id="PRO_5046401326" evidence="1">
    <location>
        <begin position="22"/>
        <end position="143"/>
    </location>
</feature>
<comment type="caution">
    <text evidence="3">The sequence shown here is derived from an EMBL/GenBank/DDBJ whole genome shotgun (WGS) entry which is preliminary data.</text>
</comment>
<gene>
    <name evidence="3" type="ORF">ACFSRY_18435</name>
</gene>
<protein>
    <submittedName>
        <fullName evidence="3">Lipocalin family protein</fullName>
    </submittedName>
</protein>
<proteinExistence type="predicted"/>
<keyword evidence="1" id="KW-0732">Signal</keyword>
<organism evidence="3 4">
    <name type="scientific">Pontibacter locisalis</name>
    <dbReference type="NCBI Taxonomy" id="1719035"/>
    <lineage>
        <taxon>Bacteria</taxon>
        <taxon>Pseudomonadati</taxon>
        <taxon>Bacteroidota</taxon>
        <taxon>Cytophagia</taxon>
        <taxon>Cytophagales</taxon>
        <taxon>Hymenobacteraceae</taxon>
        <taxon>Pontibacter</taxon>
    </lineage>
</organism>
<evidence type="ECO:0000313" key="4">
    <source>
        <dbReference type="Proteomes" id="UP001597544"/>
    </source>
</evidence>
<evidence type="ECO:0000259" key="2">
    <source>
        <dbReference type="Pfam" id="PF13648"/>
    </source>
</evidence>
<dbReference type="Pfam" id="PF13648">
    <property type="entry name" value="Lipocalin_4"/>
    <property type="match status" value="1"/>
</dbReference>
<dbReference type="EMBL" id="JBHULU010000022">
    <property type="protein sequence ID" value="MFD2515856.1"/>
    <property type="molecule type" value="Genomic_DNA"/>
</dbReference>